<keyword evidence="3" id="KW-1185">Reference proteome</keyword>
<keyword evidence="1" id="KW-0812">Transmembrane</keyword>
<feature type="transmembrane region" description="Helical" evidence="1">
    <location>
        <begin position="48"/>
        <end position="69"/>
    </location>
</feature>
<dbReference type="AlphaFoldDB" id="A0A0P8Y928"/>
<accession>A0A0P8Y928</accession>
<keyword evidence="1" id="KW-0472">Membrane</keyword>
<comment type="caution">
    <text evidence="2">The sequence shown here is derived from an EMBL/GenBank/DDBJ whole genome shotgun (WGS) entry which is preliminary data.</text>
</comment>
<dbReference type="EMBL" id="LKET01000039">
    <property type="protein sequence ID" value="KPU43279.1"/>
    <property type="molecule type" value="Genomic_DNA"/>
</dbReference>
<evidence type="ECO:0000256" key="1">
    <source>
        <dbReference type="SAM" id="Phobius"/>
    </source>
</evidence>
<evidence type="ECO:0000313" key="2">
    <source>
        <dbReference type="EMBL" id="KPU43279.1"/>
    </source>
</evidence>
<organism evidence="2 3">
    <name type="scientific">Oxobacter pfennigii</name>
    <dbReference type="NCBI Taxonomy" id="36849"/>
    <lineage>
        <taxon>Bacteria</taxon>
        <taxon>Bacillati</taxon>
        <taxon>Bacillota</taxon>
        <taxon>Clostridia</taxon>
        <taxon>Eubacteriales</taxon>
        <taxon>Clostridiaceae</taxon>
        <taxon>Oxobacter</taxon>
    </lineage>
</organism>
<feature type="transmembrane region" description="Helical" evidence="1">
    <location>
        <begin position="7"/>
        <end position="28"/>
    </location>
</feature>
<name>A0A0P8Y928_9CLOT</name>
<dbReference type="STRING" id="36849.OXPF_27200"/>
<evidence type="ECO:0000313" key="3">
    <source>
        <dbReference type="Proteomes" id="UP000050326"/>
    </source>
</evidence>
<protein>
    <submittedName>
        <fullName evidence="2">Uncharacterized protein</fullName>
    </submittedName>
</protein>
<gene>
    <name evidence="2" type="ORF">OXPF_27200</name>
</gene>
<reference evidence="2 3" key="1">
    <citation type="submission" date="2015-09" db="EMBL/GenBank/DDBJ databases">
        <title>Genome sequence of Oxobacter pfennigii DSM 3222.</title>
        <authorList>
            <person name="Poehlein A."/>
            <person name="Bengelsdorf F.R."/>
            <person name="Schiel-Bengelsdorf B."/>
            <person name="Duerre P."/>
            <person name="Daniel R."/>
        </authorList>
    </citation>
    <scope>NUCLEOTIDE SEQUENCE [LARGE SCALE GENOMIC DNA]</scope>
    <source>
        <strain evidence="2 3">DSM 3222</strain>
    </source>
</reference>
<dbReference type="Proteomes" id="UP000050326">
    <property type="component" value="Unassembled WGS sequence"/>
</dbReference>
<sequence>MMFKYGLKLLFGALTKMTFVIIAYEFYFRYALITGGIGKASAFDAIHPIIKLIIVTEILISILLIIIGVKKSRDVIF</sequence>
<keyword evidence="1" id="KW-1133">Transmembrane helix</keyword>
<proteinExistence type="predicted"/>
<dbReference type="RefSeq" id="WP_152967768.1">
    <property type="nucleotide sequence ID" value="NZ_LKET01000039.1"/>
</dbReference>